<keyword evidence="3" id="KW-1185">Reference proteome</keyword>
<accession>A0A9P5Y1J6</accession>
<comment type="caution">
    <text evidence="2">The sequence shown here is derived from an EMBL/GenBank/DDBJ whole genome shotgun (WGS) entry which is preliminary data.</text>
</comment>
<feature type="region of interest" description="Disordered" evidence="1">
    <location>
        <begin position="210"/>
        <end position="256"/>
    </location>
</feature>
<proteinExistence type="predicted"/>
<gene>
    <name evidence="2" type="ORF">BDZ94DRAFT_1310478</name>
</gene>
<evidence type="ECO:0000313" key="3">
    <source>
        <dbReference type="Proteomes" id="UP000807353"/>
    </source>
</evidence>
<sequence>MTSFNQFLFRYPNAKEILFAVYSFRQHAPDYYVCPGCLQVFEGRHVQDHMVQCPTPPIELTVPLDFVDGKAVVPNTLYEGYKTHESRECVHYHYPKTGNIFQVAVFSVQGGWICPGCKAYFLKPKLLKMHTTSCIQPPVWLVSPEGVPRPELPHGREPYDPRNYFSRPYANIQNLRRVTDNVNDSEMACAPELPSHPEQNAEDVNMYEDPPVAMEDKGKGRESGPSYNLRTDSKRPRSSDLYLERKRRRVRSGCNPPPTFSPLTCGICSSPCPVPDFHLQTNPNLTPTECMSTRSVTPVYEDTNQEEYDSDSPAPSTSRHVEYR</sequence>
<protein>
    <submittedName>
        <fullName evidence="2">Uncharacterized protein</fullName>
    </submittedName>
</protein>
<dbReference type="Proteomes" id="UP000807353">
    <property type="component" value="Unassembled WGS sequence"/>
</dbReference>
<feature type="compositionally biased region" description="Basic and acidic residues" evidence="1">
    <location>
        <begin position="231"/>
        <end position="244"/>
    </location>
</feature>
<feature type="region of interest" description="Disordered" evidence="1">
    <location>
        <begin position="289"/>
        <end position="324"/>
    </location>
</feature>
<name>A0A9P5Y1J6_9AGAR</name>
<dbReference type="EMBL" id="MU150282">
    <property type="protein sequence ID" value="KAF9461598.1"/>
    <property type="molecule type" value="Genomic_DNA"/>
</dbReference>
<evidence type="ECO:0000256" key="1">
    <source>
        <dbReference type="SAM" id="MobiDB-lite"/>
    </source>
</evidence>
<organism evidence="2 3">
    <name type="scientific">Collybia nuda</name>
    <dbReference type="NCBI Taxonomy" id="64659"/>
    <lineage>
        <taxon>Eukaryota</taxon>
        <taxon>Fungi</taxon>
        <taxon>Dikarya</taxon>
        <taxon>Basidiomycota</taxon>
        <taxon>Agaricomycotina</taxon>
        <taxon>Agaricomycetes</taxon>
        <taxon>Agaricomycetidae</taxon>
        <taxon>Agaricales</taxon>
        <taxon>Tricholomatineae</taxon>
        <taxon>Clitocybaceae</taxon>
        <taxon>Collybia</taxon>
    </lineage>
</organism>
<dbReference type="AlphaFoldDB" id="A0A9P5Y1J6"/>
<evidence type="ECO:0000313" key="2">
    <source>
        <dbReference type="EMBL" id="KAF9461598.1"/>
    </source>
</evidence>
<reference evidence="2" key="1">
    <citation type="submission" date="2020-11" db="EMBL/GenBank/DDBJ databases">
        <authorList>
            <consortium name="DOE Joint Genome Institute"/>
            <person name="Ahrendt S."/>
            <person name="Riley R."/>
            <person name="Andreopoulos W."/>
            <person name="Labutti K."/>
            <person name="Pangilinan J."/>
            <person name="Ruiz-Duenas F.J."/>
            <person name="Barrasa J.M."/>
            <person name="Sanchez-Garcia M."/>
            <person name="Camarero S."/>
            <person name="Miyauchi S."/>
            <person name="Serrano A."/>
            <person name="Linde D."/>
            <person name="Babiker R."/>
            <person name="Drula E."/>
            <person name="Ayuso-Fernandez I."/>
            <person name="Pacheco R."/>
            <person name="Padilla G."/>
            <person name="Ferreira P."/>
            <person name="Barriuso J."/>
            <person name="Kellner H."/>
            <person name="Castanera R."/>
            <person name="Alfaro M."/>
            <person name="Ramirez L."/>
            <person name="Pisabarro A.G."/>
            <person name="Kuo A."/>
            <person name="Tritt A."/>
            <person name="Lipzen A."/>
            <person name="He G."/>
            <person name="Yan M."/>
            <person name="Ng V."/>
            <person name="Cullen D."/>
            <person name="Martin F."/>
            <person name="Rosso M.-N."/>
            <person name="Henrissat B."/>
            <person name="Hibbett D."/>
            <person name="Martinez A.T."/>
            <person name="Grigoriev I.V."/>
        </authorList>
    </citation>
    <scope>NUCLEOTIDE SEQUENCE</scope>
    <source>
        <strain evidence="2">CBS 247.69</strain>
    </source>
</reference>